<dbReference type="InterPro" id="IPR011989">
    <property type="entry name" value="ARM-like"/>
</dbReference>
<dbReference type="KEGG" id="lpav:PLANPX_5829"/>
<evidence type="ECO:0008006" key="3">
    <source>
        <dbReference type="Google" id="ProtNLM"/>
    </source>
</evidence>
<name>A0A5K7XJD3_9BACT</name>
<protein>
    <recommendedName>
        <fullName evidence="3">HEAT repeat domain-containing protein</fullName>
    </recommendedName>
</protein>
<keyword evidence="2" id="KW-1185">Reference proteome</keyword>
<organism evidence="1 2">
    <name type="scientific">Lacipirellula parvula</name>
    <dbReference type="NCBI Taxonomy" id="2650471"/>
    <lineage>
        <taxon>Bacteria</taxon>
        <taxon>Pseudomonadati</taxon>
        <taxon>Planctomycetota</taxon>
        <taxon>Planctomycetia</taxon>
        <taxon>Pirellulales</taxon>
        <taxon>Lacipirellulaceae</taxon>
        <taxon>Lacipirellula</taxon>
    </lineage>
</organism>
<proteinExistence type="predicted"/>
<dbReference type="Proteomes" id="UP000326837">
    <property type="component" value="Chromosome"/>
</dbReference>
<dbReference type="SUPFAM" id="SSF48371">
    <property type="entry name" value="ARM repeat"/>
    <property type="match status" value="1"/>
</dbReference>
<sequence>MRRQFIALGLVACSLPAPALRADRFELKDGGEISGEALERNEAGNYLIRTSDGAEISLTRQSIQRIVQQDADSAEYQKRSRAIQDTPAAHRELAEWCRTKKMLADADHHLARAAELDPNDEASRRSLGFQRVGNRWLTADQLMTERGMVFFDGKYRTKQDVAVRERNKGQDSVNVDWFLTLRKWRGFMDNRREDRVREGEAQIMAISDPQAAPAIIRVMKDEPEDAVFEMLLRVLSQLDHPAALQQLVAYTLDPDTEPEIRAQCRDYLSRWPRPVPIVPYVDALKSKDNKVVNLAGVALGHLNDPAALSPLIDALVTTHKVVEGSAEAPGGAQKFSVGPGGGLSMGGDAPKVYNVDFNNERVLQALLKLSGNQKFEYDKPAWRAWYVDMQMRQHVNARRDQ</sequence>
<dbReference type="InterPro" id="IPR016024">
    <property type="entry name" value="ARM-type_fold"/>
</dbReference>
<evidence type="ECO:0000313" key="2">
    <source>
        <dbReference type="Proteomes" id="UP000326837"/>
    </source>
</evidence>
<accession>A0A5K7XJD3</accession>
<dbReference type="AlphaFoldDB" id="A0A5K7XJD3"/>
<reference evidence="2" key="1">
    <citation type="submission" date="2019-10" db="EMBL/GenBank/DDBJ databases">
        <title>Lacipirellula parvula gen. nov., sp. nov., representing a lineage of planctomycetes widespread in freshwater anoxic habitats, and description of the family Lacipirellulaceae.</title>
        <authorList>
            <person name="Dedysh S.N."/>
            <person name="Kulichevskaya I.S."/>
            <person name="Beletsky A.V."/>
            <person name="Rakitin A.L."/>
            <person name="Mardanov A.V."/>
            <person name="Ivanova A.A."/>
            <person name="Saltykova V.X."/>
            <person name="Rijpstra W.I.C."/>
            <person name="Sinninghe Damste J.S."/>
            <person name="Ravin N.V."/>
        </authorList>
    </citation>
    <scope>NUCLEOTIDE SEQUENCE [LARGE SCALE GENOMIC DNA]</scope>
    <source>
        <strain evidence="2">PX69</strain>
    </source>
</reference>
<dbReference type="Gene3D" id="1.25.10.10">
    <property type="entry name" value="Leucine-rich Repeat Variant"/>
    <property type="match status" value="1"/>
</dbReference>
<gene>
    <name evidence="1" type="ORF">PLANPX_5829</name>
</gene>
<dbReference type="EMBL" id="AP021861">
    <property type="protein sequence ID" value="BBO36217.1"/>
    <property type="molecule type" value="Genomic_DNA"/>
</dbReference>
<dbReference type="RefSeq" id="WP_152101423.1">
    <property type="nucleotide sequence ID" value="NZ_AP021861.1"/>
</dbReference>
<evidence type="ECO:0000313" key="1">
    <source>
        <dbReference type="EMBL" id="BBO36217.1"/>
    </source>
</evidence>